<feature type="compositionally biased region" description="Basic and acidic residues" evidence="1">
    <location>
        <begin position="309"/>
        <end position="328"/>
    </location>
</feature>
<keyword evidence="3" id="KW-1185">Reference proteome</keyword>
<reference evidence="2 3" key="1">
    <citation type="submission" date="2024-03" db="EMBL/GenBank/DDBJ databases">
        <authorList>
            <person name="Plomp N."/>
            <person name="Harmsen H.J."/>
        </authorList>
    </citation>
    <scope>NUCLEOTIDE SEQUENCE [LARGE SCALE GENOMIC DNA]</scope>
    <source>
        <strain evidence="2 3">HTF-76H</strain>
    </source>
</reference>
<evidence type="ECO:0000256" key="1">
    <source>
        <dbReference type="SAM" id="MobiDB-lite"/>
    </source>
</evidence>
<accession>A0AB35XU64</accession>
<name>A0AB35XU64_9FIRM</name>
<dbReference type="RefSeq" id="WP_337678817.1">
    <property type="nucleotide sequence ID" value="NZ_JBBFKB010000094.1"/>
</dbReference>
<evidence type="ECO:0000313" key="3">
    <source>
        <dbReference type="Proteomes" id="UP001379600"/>
    </source>
</evidence>
<protein>
    <submittedName>
        <fullName evidence="2">Uncharacterized protein</fullName>
    </submittedName>
</protein>
<comment type="caution">
    <text evidence="2">The sequence shown here is derived from an EMBL/GenBank/DDBJ whole genome shotgun (WGS) entry which is preliminary data.</text>
</comment>
<dbReference type="Proteomes" id="UP001379600">
    <property type="component" value="Unassembled WGS sequence"/>
</dbReference>
<proteinExistence type="predicted"/>
<dbReference type="EMBL" id="JBBFKC010000002">
    <property type="protein sequence ID" value="MEJ3690270.1"/>
    <property type="molecule type" value="Genomic_DNA"/>
</dbReference>
<gene>
    <name evidence="2" type="ORF">WF787_03385</name>
</gene>
<organism evidence="2 3">
    <name type="scientific">Faecalibacterium taiwanense</name>
    <dbReference type="NCBI Taxonomy" id="3030638"/>
    <lineage>
        <taxon>Bacteria</taxon>
        <taxon>Bacillati</taxon>
        <taxon>Bacillota</taxon>
        <taxon>Clostridia</taxon>
        <taxon>Eubacteriales</taxon>
        <taxon>Oscillospiraceae</taxon>
        <taxon>Faecalibacterium</taxon>
    </lineage>
</organism>
<feature type="region of interest" description="Disordered" evidence="1">
    <location>
        <begin position="87"/>
        <end position="158"/>
    </location>
</feature>
<feature type="region of interest" description="Disordered" evidence="1">
    <location>
        <begin position="309"/>
        <end position="329"/>
    </location>
</feature>
<dbReference type="AlphaFoldDB" id="A0AB35XU64"/>
<evidence type="ECO:0000313" key="2">
    <source>
        <dbReference type="EMBL" id="MEJ3690270.1"/>
    </source>
</evidence>
<feature type="compositionally biased region" description="Low complexity" evidence="1">
    <location>
        <begin position="106"/>
        <end position="127"/>
    </location>
</feature>
<sequence>MTDYIISSKLSNEMVYACYRGRFWRWDGSIWKESHLMTQKFERARAADKNLTPQTFLTNGAEFAPLDEYEIDCAMLDALENANPCKNAPIEPVEEHPTPSAQCSDAATAAESQTAASPAAPEESNPTTELATAADAPGVPVSADENAPVPSSTAPTFDFGADDQTNALLLQDAQTFITGNMARIMAAKHAHDLTANHYQGSWGKWCAAVGISRDTGDRMVSVAAQCGNIQLEGKSILDVQPLKLLYAAAKPSTPEVVKQAVFTGDITTYKEYQELMAQLKAEKSRADAAEKSAQNARKENAYFKELVKSAEAQTHKDAEKREEAESRYESALADINGLKEQNAQLKERADSAEAREEEAWKMQSKAEARAKNAEGQLSGSRQVAEAAKLRADKLQEENAALKKQPIAAVVDEEEVDRRAGEKAYEIAAGMTADYKAQQEQDARDAYDSIILAGRSITSIVQSAKMQFHKLPDDQRETAINQFVHTLASAQGEVSACL</sequence>